<accession>A0A6B1DZ38</accession>
<dbReference type="PANTHER" id="PTHR43316">
    <property type="entry name" value="HYDROLASE, HALOACID DELAHOGENASE-RELATED"/>
    <property type="match status" value="1"/>
</dbReference>
<dbReference type="SUPFAM" id="SSF56784">
    <property type="entry name" value="HAD-like"/>
    <property type="match status" value="1"/>
</dbReference>
<dbReference type="SFLD" id="SFLDG01129">
    <property type="entry name" value="C1.5:_HAD__Beta-PGM__Phosphata"/>
    <property type="match status" value="1"/>
</dbReference>
<dbReference type="Pfam" id="PF00702">
    <property type="entry name" value="Hydrolase"/>
    <property type="match status" value="1"/>
</dbReference>
<proteinExistence type="inferred from homology"/>
<dbReference type="InterPro" id="IPR006439">
    <property type="entry name" value="HAD-SF_hydro_IA"/>
</dbReference>
<dbReference type="Gene3D" id="1.10.150.240">
    <property type="entry name" value="Putative phosphatase, domain 2"/>
    <property type="match status" value="1"/>
</dbReference>
<organism evidence="3">
    <name type="scientific">Caldilineaceae bacterium SB0662_bin_9</name>
    <dbReference type="NCBI Taxonomy" id="2605258"/>
    <lineage>
        <taxon>Bacteria</taxon>
        <taxon>Bacillati</taxon>
        <taxon>Chloroflexota</taxon>
        <taxon>Caldilineae</taxon>
        <taxon>Caldilineales</taxon>
        <taxon>Caldilineaceae</taxon>
    </lineage>
</organism>
<dbReference type="AlphaFoldDB" id="A0A6B1DZ38"/>
<comment type="similarity">
    <text evidence="1">Belongs to the HAD-like hydrolase superfamily. S-2-haloalkanoic acid dehalogenase family.</text>
</comment>
<dbReference type="InterPro" id="IPR023198">
    <property type="entry name" value="PGP-like_dom2"/>
</dbReference>
<dbReference type="InterPro" id="IPR051540">
    <property type="entry name" value="S-2-haloacid_dehalogenase"/>
</dbReference>
<dbReference type="EMBL" id="VXPY01000104">
    <property type="protein sequence ID" value="MYD91614.1"/>
    <property type="molecule type" value="Genomic_DNA"/>
</dbReference>
<gene>
    <name evidence="3" type="ORF">F4Y08_15000</name>
</gene>
<evidence type="ECO:0000313" key="3">
    <source>
        <dbReference type="EMBL" id="MYD91614.1"/>
    </source>
</evidence>
<dbReference type="InterPro" id="IPR006328">
    <property type="entry name" value="2-HAD"/>
</dbReference>
<comment type="caution">
    <text evidence="3">The sequence shown here is derived from an EMBL/GenBank/DDBJ whole genome shotgun (WGS) entry which is preliminary data.</text>
</comment>
<dbReference type="SFLD" id="SFLDS00003">
    <property type="entry name" value="Haloacid_Dehalogenase"/>
    <property type="match status" value="1"/>
</dbReference>
<keyword evidence="2" id="KW-0378">Hydrolase</keyword>
<name>A0A6B1DZ38_9CHLR</name>
<protein>
    <submittedName>
        <fullName evidence="3">Haloacid dehalogenase type II</fullName>
    </submittedName>
</protein>
<dbReference type="NCBIfam" id="TIGR01493">
    <property type="entry name" value="HAD-SF-IA-v2"/>
    <property type="match status" value="1"/>
</dbReference>
<dbReference type="PANTHER" id="PTHR43316:SF3">
    <property type="entry name" value="HALOACID DEHALOGENASE, TYPE II (AFU_ORTHOLOGUE AFUA_2G07750)-RELATED"/>
    <property type="match status" value="1"/>
</dbReference>
<dbReference type="PRINTS" id="PR00413">
    <property type="entry name" value="HADHALOGNASE"/>
</dbReference>
<dbReference type="Gene3D" id="3.40.50.1000">
    <property type="entry name" value="HAD superfamily/HAD-like"/>
    <property type="match status" value="1"/>
</dbReference>
<dbReference type="GO" id="GO:0019120">
    <property type="term" value="F:hydrolase activity, acting on acid halide bonds, in C-halide compounds"/>
    <property type="evidence" value="ECO:0007669"/>
    <property type="project" value="InterPro"/>
</dbReference>
<reference evidence="3" key="1">
    <citation type="submission" date="2019-09" db="EMBL/GenBank/DDBJ databases">
        <title>Characterisation of the sponge microbiome using genome-centric metagenomics.</title>
        <authorList>
            <person name="Engelberts J.P."/>
            <person name="Robbins S.J."/>
            <person name="De Goeij J.M."/>
            <person name="Aranda M."/>
            <person name="Bell S.C."/>
            <person name="Webster N.S."/>
        </authorList>
    </citation>
    <scope>NUCLEOTIDE SEQUENCE</scope>
    <source>
        <strain evidence="3">SB0662_bin_9</strain>
    </source>
</reference>
<evidence type="ECO:0000256" key="1">
    <source>
        <dbReference type="ARBA" id="ARBA00008106"/>
    </source>
</evidence>
<dbReference type="NCBIfam" id="TIGR01428">
    <property type="entry name" value="HAD_type_II"/>
    <property type="match status" value="1"/>
</dbReference>
<sequence>MPIKTLTFDLFGTILDLGSSLKSHIGDMLAAQDTAVTTEEFWDRQRARQRLEQFQDSLMLQGHGGYLETVRRAYLHTLRSFGLDHVAQDGNQVDAFMAQWQGLRPFPDVLPALPILHRNFRLVVLSNGDPAFLEHLVTHQVPWNFDDVISVSAVGMFKPHPTVYQYAAHRLGTASRDLCMVSSNSFDVVGAVACGYAGAYVNRYGMPYEETPFRPSLQTTDFSDLNDALQALSAR</sequence>
<dbReference type="InterPro" id="IPR036412">
    <property type="entry name" value="HAD-like_sf"/>
</dbReference>
<evidence type="ECO:0000256" key="2">
    <source>
        <dbReference type="ARBA" id="ARBA00022801"/>
    </source>
</evidence>
<dbReference type="InterPro" id="IPR023214">
    <property type="entry name" value="HAD_sf"/>
</dbReference>